<dbReference type="AlphaFoldDB" id="A0A6V7X347"/>
<evidence type="ECO:0000256" key="2">
    <source>
        <dbReference type="ARBA" id="ARBA00023163"/>
    </source>
</evidence>
<name>A0A6V7X347_MELEN</name>
<evidence type="ECO:0000313" key="7">
    <source>
        <dbReference type="Proteomes" id="UP000580250"/>
    </source>
</evidence>
<dbReference type="InterPro" id="IPR000679">
    <property type="entry name" value="Znf_GATA"/>
</dbReference>
<gene>
    <name evidence="6" type="ORF">MENT_LOCUS46633</name>
</gene>
<comment type="caution">
    <text evidence="6">The sequence shown here is derived from an EMBL/GenBank/DDBJ whole genome shotgun (WGS) entry which is preliminary data.</text>
</comment>
<dbReference type="Proteomes" id="UP000580250">
    <property type="component" value="Unassembled WGS sequence"/>
</dbReference>
<dbReference type="Gene3D" id="3.30.50.10">
    <property type="entry name" value="Erythroid Transcription Factor GATA-1, subunit A"/>
    <property type="match status" value="1"/>
</dbReference>
<keyword evidence="3" id="KW-0539">Nucleus</keyword>
<keyword evidence="2" id="KW-0804">Transcription</keyword>
<sequence>MDNNYYETSILEEKNYKNKLLSSYWTEINLIGYKIELLEKQKVEYPKEGLKSKIIEIGNKISGNIEGNKQYCFNCGVKNVSQWDKYLKEHYLCHVCYIYKRRYAKFYLKKCGLKQIRSFFLYFSFSLN</sequence>
<keyword evidence="4" id="KW-0479">Metal-binding</keyword>
<proteinExistence type="predicted"/>
<keyword evidence="1" id="KW-0805">Transcription regulation</keyword>
<evidence type="ECO:0000256" key="3">
    <source>
        <dbReference type="ARBA" id="ARBA00023242"/>
    </source>
</evidence>
<organism evidence="6 7">
    <name type="scientific">Meloidogyne enterolobii</name>
    <name type="common">Root-knot nematode worm</name>
    <name type="synonym">Meloidogyne mayaguensis</name>
    <dbReference type="NCBI Taxonomy" id="390850"/>
    <lineage>
        <taxon>Eukaryota</taxon>
        <taxon>Metazoa</taxon>
        <taxon>Ecdysozoa</taxon>
        <taxon>Nematoda</taxon>
        <taxon>Chromadorea</taxon>
        <taxon>Rhabditida</taxon>
        <taxon>Tylenchina</taxon>
        <taxon>Tylenchomorpha</taxon>
        <taxon>Tylenchoidea</taxon>
        <taxon>Meloidogynidae</taxon>
        <taxon>Meloidogyninae</taxon>
        <taxon>Meloidogyne</taxon>
    </lineage>
</organism>
<dbReference type="SUPFAM" id="SSF57716">
    <property type="entry name" value="Glucocorticoid receptor-like (DNA-binding domain)"/>
    <property type="match status" value="1"/>
</dbReference>
<dbReference type="GO" id="GO:0006355">
    <property type="term" value="P:regulation of DNA-templated transcription"/>
    <property type="evidence" value="ECO:0007669"/>
    <property type="project" value="InterPro"/>
</dbReference>
<evidence type="ECO:0000256" key="4">
    <source>
        <dbReference type="PROSITE-ProRule" id="PRU00094"/>
    </source>
</evidence>
<dbReference type="InterPro" id="IPR013088">
    <property type="entry name" value="Znf_NHR/GATA"/>
</dbReference>
<dbReference type="OrthoDB" id="5904903at2759"/>
<dbReference type="EMBL" id="CAJEWN010001048">
    <property type="protein sequence ID" value="CAD2193669.1"/>
    <property type="molecule type" value="Genomic_DNA"/>
</dbReference>
<evidence type="ECO:0000256" key="1">
    <source>
        <dbReference type="ARBA" id="ARBA00023015"/>
    </source>
</evidence>
<keyword evidence="4" id="KW-0863">Zinc-finger</keyword>
<protein>
    <recommendedName>
        <fullName evidence="5">GATA-type domain-containing protein</fullName>
    </recommendedName>
</protein>
<accession>A0A6V7X347</accession>
<feature type="domain" description="GATA-type" evidence="5">
    <location>
        <begin position="72"/>
        <end position="101"/>
    </location>
</feature>
<evidence type="ECO:0000259" key="5">
    <source>
        <dbReference type="PROSITE" id="PS50114"/>
    </source>
</evidence>
<keyword evidence="4" id="KW-0862">Zinc</keyword>
<reference evidence="6 7" key="1">
    <citation type="submission" date="2020-08" db="EMBL/GenBank/DDBJ databases">
        <authorList>
            <person name="Koutsovoulos G."/>
            <person name="Danchin GJ E."/>
        </authorList>
    </citation>
    <scope>NUCLEOTIDE SEQUENCE [LARGE SCALE GENOMIC DNA]</scope>
</reference>
<dbReference type="GO" id="GO:0043565">
    <property type="term" value="F:sequence-specific DNA binding"/>
    <property type="evidence" value="ECO:0007669"/>
    <property type="project" value="InterPro"/>
</dbReference>
<dbReference type="GO" id="GO:0008270">
    <property type="term" value="F:zinc ion binding"/>
    <property type="evidence" value="ECO:0007669"/>
    <property type="project" value="UniProtKB-KW"/>
</dbReference>
<dbReference type="PROSITE" id="PS50114">
    <property type="entry name" value="GATA_ZN_FINGER_2"/>
    <property type="match status" value="1"/>
</dbReference>
<evidence type="ECO:0000313" key="6">
    <source>
        <dbReference type="EMBL" id="CAD2193669.1"/>
    </source>
</evidence>